<evidence type="ECO:0000256" key="1">
    <source>
        <dbReference type="SAM" id="MobiDB-lite"/>
    </source>
</evidence>
<feature type="region of interest" description="Disordered" evidence="1">
    <location>
        <begin position="27"/>
        <end position="56"/>
    </location>
</feature>
<evidence type="ECO:0000313" key="3">
    <source>
        <dbReference type="EMBL" id="HIX04846.1"/>
    </source>
</evidence>
<dbReference type="AlphaFoldDB" id="A0A9D1V2E2"/>
<dbReference type="EMBL" id="DXFW01000004">
    <property type="protein sequence ID" value="HIX04846.1"/>
    <property type="molecule type" value="Genomic_DNA"/>
</dbReference>
<keyword evidence="2" id="KW-0732">Signal</keyword>
<evidence type="ECO:0000256" key="2">
    <source>
        <dbReference type="SAM" id="SignalP"/>
    </source>
</evidence>
<proteinExistence type="predicted"/>
<dbReference type="Gene3D" id="3.40.1000.10">
    <property type="entry name" value="Mog1/PsbP, alpha/beta/alpha sandwich"/>
    <property type="match status" value="1"/>
</dbReference>
<sequence>MKKAILGICAVTLALALAACTSAPASGSAPASQPATASQPASEPASEPVSQPASEPASDAADYAAYTLQFDVPGDFAQLEELPEGVSAMFQAADGSSLNLVIYENDGSLASDVTQETMVALLEDAFAQQLGTEVPLENVAFETGKLGDVCPYYRLGFTINLNGVTMNQTAVGVNADRAYTFTYTDMTGGDWAQAFEDSIASITPVSQ</sequence>
<evidence type="ECO:0000313" key="4">
    <source>
        <dbReference type="Proteomes" id="UP000824193"/>
    </source>
</evidence>
<comment type="caution">
    <text evidence="3">The sequence shown here is derived from an EMBL/GenBank/DDBJ whole genome shotgun (WGS) entry which is preliminary data.</text>
</comment>
<evidence type="ECO:0008006" key="5">
    <source>
        <dbReference type="Google" id="ProtNLM"/>
    </source>
</evidence>
<reference evidence="3" key="1">
    <citation type="journal article" date="2021" name="PeerJ">
        <title>Extensive microbial diversity within the chicken gut microbiome revealed by metagenomics and culture.</title>
        <authorList>
            <person name="Gilroy R."/>
            <person name="Ravi A."/>
            <person name="Getino M."/>
            <person name="Pursley I."/>
            <person name="Horton D.L."/>
            <person name="Alikhan N.F."/>
            <person name="Baker D."/>
            <person name="Gharbi K."/>
            <person name="Hall N."/>
            <person name="Watson M."/>
            <person name="Adriaenssens E.M."/>
            <person name="Foster-Nyarko E."/>
            <person name="Jarju S."/>
            <person name="Secka A."/>
            <person name="Antonio M."/>
            <person name="Oren A."/>
            <person name="Chaudhuri R.R."/>
            <person name="La Ragione R."/>
            <person name="Hildebrand F."/>
            <person name="Pallen M.J."/>
        </authorList>
    </citation>
    <scope>NUCLEOTIDE SEQUENCE</scope>
    <source>
        <strain evidence="3">2239</strain>
    </source>
</reference>
<dbReference type="PROSITE" id="PS51257">
    <property type="entry name" value="PROKAR_LIPOPROTEIN"/>
    <property type="match status" value="1"/>
</dbReference>
<feature type="chain" id="PRO_5038963342" description="Lipoprotein" evidence="2">
    <location>
        <begin position="26"/>
        <end position="207"/>
    </location>
</feature>
<feature type="signal peptide" evidence="2">
    <location>
        <begin position="1"/>
        <end position="25"/>
    </location>
</feature>
<name>A0A9D1V2E2_9FIRM</name>
<dbReference type="Proteomes" id="UP000824193">
    <property type="component" value="Unassembled WGS sequence"/>
</dbReference>
<protein>
    <recommendedName>
        <fullName evidence="5">Lipoprotein</fullName>
    </recommendedName>
</protein>
<gene>
    <name evidence="3" type="ORF">H9865_01860</name>
</gene>
<organism evidence="3 4">
    <name type="scientific">Candidatus Allofournierella pullicola</name>
    <dbReference type="NCBI Taxonomy" id="2838596"/>
    <lineage>
        <taxon>Bacteria</taxon>
        <taxon>Bacillati</taxon>
        <taxon>Bacillota</taxon>
        <taxon>Clostridia</taxon>
        <taxon>Eubacteriales</taxon>
        <taxon>Oscillospiraceae</taxon>
        <taxon>Allofournierella</taxon>
    </lineage>
</organism>
<reference evidence="3" key="2">
    <citation type="submission" date="2021-04" db="EMBL/GenBank/DDBJ databases">
        <authorList>
            <person name="Gilroy R."/>
        </authorList>
    </citation>
    <scope>NUCLEOTIDE SEQUENCE</scope>
    <source>
        <strain evidence="3">2239</strain>
    </source>
</reference>
<accession>A0A9D1V2E2</accession>